<feature type="region of interest" description="Disordered" evidence="1">
    <location>
        <begin position="80"/>
        <end position="188"/>
    </location>
</feature>
<dbReference type="SUPFAM" id="SSF46565">
    <property type="entry name" value="Chaperone J-domain"/>
    <property type="match status" value="1"/>
</dbReference>
<keyword evidence="4" id="KW-1185">Reference proteome</keyword>
<sequence length="217" mass="24706">MFLLKRSFHSSISRQKRNFYDVLQLNERADKRTIKANYYKLSKKYHPDLNPNNKEAHQLFLEINDAYAVLGNEASKKKYDYERSSGGGGGDDAHYSNPMAKYSRAGGSGGNTQAWHFRNRRPRSTGSASAKEQAERMRQSTAGGGGFNYNEHYNKHYENEEHRRRQRVEKAAHRRRAAGDDSVPGKPAKGMENVWGRLWRLGVVLTGIAYAAQHLTS</sequence>
<dbReference type="EMBL" id="JASEJX010000013">
    <property type="protein sequence ID" value="KAK4518031.1"/>
    <property type="molecule type" value="Genomic_DNA"/>
</dbReference>
<proteinExistence type="predicted"/>
<dbReference type="SMART" id="SM00271">
    <property type="entry name" value="DnaJ"/>
    <property type="match status" value="1"/>
</dbReference>
<dbReference type="AlphaFoldDB" id="A0AAN7I265"/>
<dbReference type="Proteomes" id="UP001304243">
    <property type="component" value="Unassembled WGS sequence"/>
</dbReference>
<dbReference type="PROSITE" id="PS50076">
    <property type="entry name" value="DNAJ_2"/>
    <property type="match status" value="1"/>
</dbReference>
<evidence type="ECO:0000313" key="3">
    <source>
        <dbReference type="EMBL" id="KAK4518031.1"/>
    </source>
</evidence>
<feature type="compositionally biased region" description="Basic and acidic residues" evidence="1">
    <location>
        <begin position="152"/>
        <end position="171"/>
    </location>
</feature>
<protein>
    <recommendedName>
        <fullName evidence="2">J domain-containing protein</fullName>
    </recommendedName>
</protein>
<dbReference type="GeneID" id="89945083"/>
<dbReference type="Pfam" id="PF00226">
    <property type="entry name" value="DnaJ"/>
    <property type="match status" value="1"/>
</dbReference>
<evidence type="ECO:0000259" key="2">
    <source>
        <dbReference type="PROSITE" id="PS50076"/>
    </source>
</evidence>
<dbReference type="RefSeq" id="XP_064684697.1">
    <property type="nucleotide sequence ID" value="XM_064820777.1"/>
</dbReference>
<accession>A0AAN7I265</accession>
<dbReference type="CDD" id="cd06257">
    <property type="entry name" value="DnaJ"/>
    <property type="match status" value="1"/>
</dbReference>
<comment type="caution">
    <text evidence="3">The sequence shown here is derived from an EMBL/GenBank/DDBJ whole genome shotgun (WGS) entry which is preliminary data.</text>
</comment>
<dbReference type="InterPro" id="IPR052763">
    <property type="entry name" value="DnaJ_C4"/>
</dbReference>
<name>A0AAN7I265_9FUNG</name>
<dbReference type="Gene3D" id="1.10.287.110">
    <property type="entry name" value="DnaJ domain"/>
    <property type="match status" value="1"/>
</dbReference>
<reference evidence="3 4" key="1">
    <citation type="submission" date="2022-11" db="EMBL/GenBank/DDBJ databases">
        <title>Mucor velutinosus strain NIH1002 WGS.</title>
        <authorList>
            <person name="Subramanian P."/>
            <person name="Mullikin J.C."/>
            <person name="Segre J.A."/>
            <person name="Zelazny A.M."/>
        </authorList>
    </citation>
    <scope>NUCLEOTIDE SEQUENCE [LARGE SCALE GENOMIC DNA]</scope>
    <source>
        <strain evidence="3 4">NIH1002</strain>
    </source>
</reference>
<gene>
    <name evidence="3" type="ORF">ATC70_001381</name>
</gene>
<dbReference type="PANTHER" id="PTHR44825:SF1">
    <property type="entry name" value="DNAJ HOMOLOG SUBFAMILY C MEMBER 4"/>
    <property type="match status" value="1"/>
</dbReference>
<organism evidence="3 4">
    <name type="scientific">Mucor velutinosus</name>
    <dbReference type="NCBI Taxonomy" id="708070"/>
    <lineage>
        <taxon>Eukaryota</taxon>
        <taxon>Fungi</taxon>
        <taxon>Fungi incertae sedis</taxon>
        <taxon>Mucoromycota</taxon>
        <taxon>Mucoromycotina</taxon>
        <taxon>Mucoromycetes</taxon>
        <taxon>Mucorales</taxon>
        <taxon>Mucorineae</taxon>
        <taxon>Mucoraceae</taxon>
        <taxon>Mucor</taxon>
    </lineage>
</organism>
<dbReference type="InterPro" id="IPR001623">
    <property type="entry name" value="DnaJ_domain"/>
</dbReference>
<evidence type="ECO:0000313" key="4">
    <source>
        <dbReference type="Proteomes" id="UP001304243"/>
    </source>
</evidence>
<dbReference type="PRINTS" id="PR00625">
    <property type="entry name" value="JDOMAIN"/>
</dbReference>
<dbReference type="PANTHER" id="PTHR44825">
    <property type="match status" value="1"/>
</dbReference>
<evidence type="ECO:0000256" key="1">
    <source>
        <dbReference type="SAM" id="MobiDB-lite"/>
    </source>
</evidence>
<dbReference type="InterPro" id="IPR036869">
    <property type="entry name" value="J_dom_sf"/>
</dbReference>
<feature type="domain" description="J" evidence="2">
    <location>
        <begin position="18"/>
        <end position="83"/>
    </location>
</feature>